<keyword evidence="4" id="KW-0539">Nucleus</keyword>
<dbReference type="SMART" id="SM00360">
    <property type="entry name" value="RRM"/>
    <property type="match status" value="4"/>
</dbReference>
<sequence>MSAEDSKKRLRPEIEEALAAMPESETVAAPAPKKARTEERKSLFVRSLPPNVTNESLAEFFSEYFPVKHATVVVDQQTKESRGFGFVTLADAEDAKQAQTVFDKKHWDGRSIRVEVAEPRQRKEVGEGAEPRQKPGKPEFEPTPKLIVRNLPWTIRNSEQLGHLFRSYGKVKFADLPKNKGKLKGFGFVTLRGKKNAENALEGINGKEIDGRTLAVDWAVDKTTWDQQQADDATSSEGESEAEDDEDDEAEDDQDDDDQDEDEDVEDPAQDQEEGQLNADLENFMKNHMQNIVDEEDEEEDEEETKRKEERNNSSDNSTTIFVRNLPFTTNDEQLKAFFSTFGNVRYARVVMDKATDRPAGTGFVCFFDGEEAKTCIKEAPRRQEPAASGKKSILHDDNLDPTGKYTLDGRLLSVAQAVNRAEASNLVESSLAKRREKDKRRLYLLAEGSIGTNSPIYNLLSLPEIRMRQASAAQRKKLVQGNPTLHISLTRIALRNIPKDIGSKELKELARKAVVGFAQDVKQGIREPLSKEENARDGKDAKEKEQQRRAKGKGIVRQAKIVFESSQGTKVNEDTGAGKSRGYGFIEYVSHHWALMGLRFLNGHQMDDVEEGKKKRLVAEFAIENAQVVQRRRINEEKSRQVREDIANGKPHFNKNDGERDSSSGGGRGGRGDRGGRGGRGGFGGRGGRGGFDSRDRGESRGRDGDRGRGGFRGRGDRGRGGSRGRGDRDHRSGGDRGRGGRGRGDRGRRDRKPLMDKFKGDGGAGGRGGMQQRLTERKHQVRQKKADSRGN</sequence>
<feature type="region of interest" description="Disordered" evidence="6">
    <location>
        <begin position="119"/>
        <end position="143"/>
    </location>
</feature>
<feature type="domain" description="RRM" evidence="7">
    <location>
        <begin position="319"/>
        <end position="420"/>
    </location>
</feature>
<protein>
    <recommendedName>
        <fullName evidence="7">RRM domain-containing protein</fullName>
    </recommendedName>
</protein>
<feature type="compositionally biased region" description="Basic and acidic residues" evidence="6">
    <location>
        <begin position="119"/>
        <end position="142"/>
    </location>
</feature>
<feature type="compositionally biased region" description="Basic and acidic residues" evidence="6">
    <location>
        <begin position="527"/>
        <end position="549"/>
    </location>
</feature>
<keyword evidence="9" id="KW-1185">Reference proteome</keyword>
<dbReference type="AlphaFoldDB" id="A0A179I0W6"/>
<dbReference type="Proteomes" id="UP000243081">
    <property type="component" value="Unassembled WGS sequence"/>
</dbReference>
<dbReference type="OMA" id="FTHRHAL"/>
<dbReference type="InterPro" id="IPR000504">
    <property type="entry name" value="RRM_dom"/>
</dbReference>
<feature type="domain" description="RRM" evidence="7">
    <location>
        <begin position="491"/>
        <end position="625"/>
    </location>
</feature>
<name>A0A179I0W6_CORDF</name>
<evidence type="ECO:0000256" key="6">
    <source>
        <dbReference type="SAM" id="MobiDB-lite"/>
    </source>
</evidence>
<reference evidence="8 9" key="1">
    <citation type="submission" date="2016-03" db="EMBL/GenBank/DDBJ databases">
        <title>Fine-scale spatial genetic structure of a fungal parasite of coffee scale insects.</title>
        <authorList>
            <person name="Jackson D."/>
            <person name="Zemenick K.A."/>
            <person name="Malloure B."/>
            <person name="Quandt C.A."/>
            <person name="James T.Y."/>
        </authorList>
    </citation>
    <scope>NUCLEOTIDE SEQUENCE [LARGE SCALE GENOMIC DNA]</scope>
    <source>
        <strain evidence="8 9">UM487</strain>
    </source>
</reference>
<organism evidence="8 9">
    <name type="scientific">Cordyceps confragosa</name>
    <name type="common">Lecanicillium lecanii</name>
    <dbReference type="NCBI Taxonomy" id="2714763"/>
    <lineage>
        <taxon>Eukaryota</taxon>
        <taxon>Fungi</taxon>
        <taxon>Dikarya</taxon>
        <taxon>Ascomycota</taxon>
        <taxon>Pezizomycotina</taxon>
        <taxon>Sordariomycetes</taxon>
        <taxon>Hypocreomycetidae</taxon>
        <taxon>Hypocreales</taxon>
        <taxon>Cordycipitaceae</taxon>
        <taxon>Akanthomyces</taxon>
    </lineage>
</organism>
<accession>A0A179I0W6</accession>
<dbReference type="InterPro" id="IPR035979">
    <property type="entry name" value="RBD_domain_sf"/>
</dbReference>
<feature type="compositionally biased region" description="Gly residues" evidence="6">
    <location>
        <begin position="679"/>
        <end position="692"/>
    </location>
</feature>
<dbReference type="PROSITE" id="PS50102">
    <property type="entry name" value="RRM"/>
    <property type="match status" value="4"/>
</dbReference>
<dbReference type="FunFam" id="3.30.70.330:FF:000406">
    <property type="entry name" value="Related to Nucleolar protein NOP4"/>
    <property type="match status" value="1"/>
</dbReference>
<dbReference type="PANTHER" id="PTHR48039">
    <property type="entry name" value="RNA-BINDING MOTIF PROTEIN 14B"/>
    <property type="match status" value="1"/>
</dbReference>
<dbReference type="GO" id="GO:0005730">
    <property type="term" value="C:nucleolus"/>
    <property type="evidence" value="ECO:0007669"/>
    <property type="project" value="TreeGrafter"/>
</dbReference>
<feature type="region of interest" description="Disordered" evidence="6">
    <location>
        <begin position="527"/>
        <end position="553"/>
    </location>
</feature>
<feature type="region of interest" description="Disordered" evidence="6">
    <location>
        <begin position="20"/>
        <end position="42"/>
    </location>
</feature>
<feature type="region of interest" description="Disordered" evidence="6">
    <location>
        <begin position="293"/>
        <end position="318"/>
    </location>
</feature>
<dbReference type="Gene3D" id="3.30.70.330">
    <property type="match status" value="4"/>
</dbReference>
<feature type="compositionally biased region" description="Basic and acidic residues" evidence="6">
    <location>
        <begin position="635"/>
        <end position="648"/>
    </location>
</feature>
<evidence type="ECO:0000256" key="4">
    <source>
        <dbReference type="ARBA" id="ARBA00023242"/>
    </source>
</evidence>
<dbReference type="EMBL" id="LUKN01004548">
    <property type="protein sequence ID" value="OAQ95854.1"/>
    <property type="molecule type" value="Genomic_DNA"/>
</dbReference>
<feature type="compositionally biased region" description="Basic and acidic residues" evidence="6">
    <location>
        <begin position="776"/>
        <end position="793"/>
    </location>
</feature>
<dbReference type="Pfam" id="PF00076">
    <property type="entry name" value="RRM_1"/>
    <property type="match status" value="3"/>
</dbReference>
<dbReference type="OrthoDB" id="267048at2759"/>
<comment type="subcellular location">
    <subcellularLocation>
        <location evidence="1">Nucleus</location>
    </subcellularLocation>
</comment>
<feature type="compositionally biased region" description="Acidic residues" evidence="6">
    <location>
        <begin position="293"/>
        <end position="303"/>
    </location>
</feature>
<dbReference type="InterPro" id="IPR051945">
    <property type="entry name" value="RRM_MRD1_RNA_proc_ribogen"/>
</dbReference>
<keyword evidence="2" id="KW-0677">Repeat</keyword>
<comment type="caution">
    <text evidence="8">The sequence shown here is derived from an EMBL/GenBank/DDBJ whole genome shotgun (WGS) entry which is preliminary data.</text>
</comment>
<feature type="region of interest" description="Disordered" evidence="6">
    <location>
        <begin position="635"/>
        <end position="793"/>
    </location>
</feature>
<keyword evidence="3 5" id="KW-0694">RNA-binding</keyword>
<feature type="region of interest" description="Disordered" evidence="6">
    <location>
        <begin position="223"/>
        <end position="273"/>
    </location>
</feature>
<proteinExistence type="predicted"/>
<dbReference type="GO" id="GO:0003729">
    <property type="term" value="F:mRNA binding"/>
    <property type="evidence" value="ECO:0007669"/>
    <property type="project" value="TreeGrafter"/>
</dbReference>
<evidence type="ECO:0000256" key="5">
    <source>
        <dbReference type="PROSITE-ProRule" id="PRU00176"/>
    </source>
</evidence>
<feature type="region of interest" description="Disordered" evidence="6">
    <location>
        <begin position="379"/>
        <end position="398"/>
    </location>
</feature>
<evidence type="ECO:0000256" key="1">
    <source>
        <dbReference type="ARBA" id="ARBA00004123"/>
    </source>
</evidence>
<dbReference type="SUPFAM" id="SSF54928">
    <property type="entry name" value="RNA-binding domain, RBD"/>
    <property type="match status" value="3"/>
</dbReference>
<dbReference type="InterPro" id="IPR034808">
    <property type="entry name" value="Nop4p_RRM3"/>
</dbReference>
<gene>
    <name evidence="8" type="ORF">LLEC1_00277</name>
</gene>
<dbReference type="CDD" id="cd12676">
    <property type="entry name" value="RRM3_Nop4p"/>
    <property type="match status" value="1"/>
</dbReference>
<feature type="compositionally biased region" description="Acidic residues" evidence="6">
    <location>
        <begin position="238"/>
        <end position="273"/>
    </location>
</feature>
<dbReference type="PANTHER" id="PTHR48039:SF5">
    <property type="entry name" value="RNA-BINDING PROTEIN 28"/>
    <property type="match status" value="1"/>
</dbReference>
<evidence type="ECO:0000259" key="7">
    <source>
        <dbReference type="PROSITE" id="PS50102"/>
    </source>
</evidence>
<feature type="compositionally biased region" description="Basic and acidic residues" evidence="6">
    <location>
        <begin position="304"/>
        <end position="313"/>
    </location>
</feature>
<evidence type="ECO:0000256" key="2">
    <source>
        <dbReference type="ARBA" id="ARBA00022737"/>
    </source>
</evidence>
<dbReference type="InterPro" id="IPR012677">
    <property type="entry name" value="Nucleotide-bd_a/b_plait_sf"/>
</dbReference>
<feature type="domain" description="RRM" evidence="7">
    <location>
        <begin position="144"/>
        <end position="221"/>
    </location>
</feature>
<feature type="compositionally biased region" description="Basic and acidic residues" evidence="6">
    <location>
        <begin position="693"/>
        <end position="762"/>
    </location>
</feature>
<feature type="domain" description="RRM" evidence="7">
    <location>
        <begin position="41"/>
        <end position="119"/>
    </location>
</feature>
<evidence type="ECO:0000313" key="8">
    <source>
        <dbReference type="EMBL" id="OAQ95854.1"/>
    </source>
</evidence>
<evidence type="ECO:0000256" key="3">
    <source>
        <dbReference type="ARBA" id="ARBA00022884"/>
    </source>
</evidence>
<evidence type="ECO:0000313" key="9">
    <source>
        <dbReference type="Proteomes" id="UP000243081"/>
    </source>
</evidence>